<dbReference type="InterPro" id="IPR008195">
    <property type="entry name" value="Ribosomal_eL34"/>
</dbReference>
<dbReference type="GO" id="GO:0006412">
    <property type="term" value="P:translation"/>
    <property type="evidence" value="ECO:0007669"/>
    <property type="project" value="InterPro"/>
</dbReference>
<dbReference type="Gene3D" id="6.20.340.10">
    <property type="match status" value="1"/>
</dbReference>
<dbReference type="Pfam" id="PF01199">
    <property type="entry name" value="Ribosomal_L34e"/>
    <property type="match status" value="1"/>
</dbReference>
<evidence type="ECO:0000256" key="2">
    <source>
        <dbReference type="ARBA" id="ARBA00022980"/>
    </source>
</evidence>
<reference evidence="6" key="1">
    <citation type="submission" date="2025-08" db="UniProtKB">
        <authorList>
            <consortium name="Ensembl"/>
        </authorList>
    </citation>
    <scope>IDENTIFICATION</scope>
</reference>
<keyword evidence="2" id="KW-0689">Ribosomal protein</keyword>
<accession>A0A8C9QC08</accession>
<evidence type="ECO:0000256" key="3">
    <source>
        <dbReference type="ARBA" id="ARBA00023274"/>
    </source>
</evidence>
<evidence type="ECO:0000256" key="4">
    <source>
        <dbReference type="ARBA" id="ARBA00035227"/>
    </source>
</evidence>
<evidence type="ECO:0000313" key="7">
    <source>
        <dbReference type="Proteomes" id="UP000694422"/>
    </source>
</evidence>
<proteinExistence type="inferred from homology"/>
<keyword evidence="3" id="KW-0687">Ribonucleoprotein</keyword>
<comment type="similarity">
    <text evidence="1">Belongs to the eukaryotic ribosomal protein eL34 family.</text>
</comment>
<sequence length="54" mass="6108">MKRLSKTKKHVSGAYDDSMCATCVCDRIKCTFLIEEQKIPVKVSKAQAESQNMK</sequence>
<dbReference type="GO" id="GO:0003735">
    <property type="term" value="F:structural constituent of ribosome"/>
    <property type="evidence" value="ECO:0007669"/>
    <property type="project" value="InterPro"/>
</dbReference>
<dbReference type="Proteomes" id="UP000694422">
    <property type="component" value="Unplaced"/>
</dbReference>
<dbReference type="AlphaFoldDB" id="A0A8C9QC08"/>
<evidence type="ECO:0000256" key="1">
    <source>
        <dbReference type="ARBA" id="ARBA00009875"/>
    </source>
</evidence>
<dbReference type="GO" id="GO:1990904">
    <property type="term" value="C:ribonucleoprotein complex"/>
    <property type="evidence" value="ECO:0007669"/>
    <property type="project" value="UniProtKB-KW"/>
</dbReference>
<protein>
    <recommendedName>
        <fullName evidence="4">Large ribosomal subunit protein eL34</fullName>
    </recommendedName>
    <alternativeName>
        <fullName evidence="5">60S ribosomal protein L34</fullName>
    </alternativeName>
</protein>
<evidence type="ECO:0000313" key="6">
    <source>
        <dbReference type="Ensembl" id="ENSSDAP00000020230.1"/>
    </source>
</evidence>
<dbReference type="GO" id="GO:0005840">
    <property type="term" value="C:ribosome"/>
    <property type="evidence" value="ECO:0007669"/>
    <property type="project" value="UniProtKB-KW"/>
</dbReference>
<reference evidence="6" key="2">
    <citation type="submission" date="2025-09" db="UniProtKB">
        <authorList>
            <consortium name="Ensembl"/>
        </authorList>
    </citation>
    <scope>IDENTIFICATION</scope>
</reference>
<evidence type="ECO:0000256" key="5">
    <source>
        <dbReference type="ARBA" id="ARBA00035333"/>
    </source>
</evidence>
<keyword evidence="7" id="KW-1185">Reference proteome</keyword>
<dbReference type="PANTHER" id="PTHR46595">
    <property type="entry name" value="60S RIBOSOMAL PROTEIN L34"/>
    <property type="match status" value="1"/>
</dbReference>
<dbReference type="InterPro" id="IPR038562">
    <property type="entry name" value="Ribosomal_eL34_C_sf"/>
</dbReference>
<dbReference type="Ensembl" id="ENSSDAT00000023129.1">
    <property type="protein sequence ID" value="ENSSDAP00000020230.1"/>
    <property type="gene ID" value="ENSSDAG00000018438.1"/>
</dbReference>
<organism evidence="6 7">
    <name type="scientific">Spermophilus dauricus</name>
    <name type="common">Daurian ground squirrel</name>
    <dbReference type="NCBI Taxonomy" id="99837"/>
    <lineage>
        <taxon>Eukaryota</taxon>
        <taxon>Metazoa</taxon>
        <taxon>Chordata</taxon>
        <taxon>Craniata</taxon>
        <taxon>Vertebrata</taxon>
        <taxon>Euteleostomi</taxon>
        <taxon>Mammalia</taxon>
        <taxon>Eutheria</taxon>
        <taxon>Euarchontoglires</taxon>
        <taxon>Glires</taxon>
        <taxon>Rodentia</taxon>
        <taxon>Sciuromorpha</taxon>
        <taxon>Sciuridae</taxon>
        <taxon>Xerinae</taxon>
        <taxon>Marmotini</taxon>
        <taxon>Spermophilus</taxon>
    </lineage>
</organism>
<name>A0A8C9QC08_SPEDA</name>